<keyword evidence="3 6" id="KW-0812">Transmembrane</keyword>
<dbReference type="PANTHER" id="PTHR10783">
    <property type="entry name" value="XENOTROPIC AND POLYTROPIC RETROVIRUS RECEPTOR 1-RELATED"/>
    <property type="match status" value="1"/>
</dbReference>
<keyword evidence="11" id="KW-1185">Reference proteome</keyword>
<reference evidence="10 11" key="2">
    <citation type="submission" date="2024-07" db="EMBL/GenBank/DDBJ databases">
        <authorList>
            <person name="Akdeniz Z."/>
        </authorList>
    </citation>
    <scope>NUCLEOTIDE SEQUENCE [LARGE SCALE GENOMIC DNA]</scope>
</reference>
<comment type="similarity">
    <text evidence="2">Belongs to the SYG1 (TC 2.A.94) family.</text>
</comment>
<dbReference type="GO" id="GO:0005794">
    <property type="term" value="C:Golgi apparatus"/>
    <property type="evidence" value="ECO:0007669"/>
    <property type="project" value="TreeGrafter"/>
</dbReference>
<dbReference type="GO" id="GO:0005886">
    <property type="term" value="C:plasma membrane"/>
    <property type="evidence" value="ECO:0007669"/>
    <property type="project" value="TreeGrafter"/>
</dbReference>
<evidence type="ECO:0000313" key="11">
    <source>
        <dbReference type="Proteomes" id="UP001642409"/>
    </source>
</evidence>
<feature type="domain" description="SPX" evidence="8">
    <location>
        <begin position="1"/>
        <end position="142"/>
    </location>
</feature>
<keyword evidence="4 6" id="KW-1133">Transmembrane helix</keyword>
<protein>
    <submittedName>
        <fullName evidence="9">EXS family protein</fullName>
    </submittedName>
    <submittedName>
        <fullName evidence="10">EXS_family protein</fullName>
    </submittedName>
</protein>
<dbReference type="EMBL" id="CAXDID020000015">
    <property type="protein sequence ID" value="CAL5983416.1"/>
    <property type="molecule type" value="Genomic_DNA"/>
</dbReference>
<dbReference type="PANTHER" id="PTHR10783:SF103">
    <property type="entry name" value="SOLUTE CARRIER FAMILY 53 MEMBER 1"/>
    <property type="match status" value="1"/>
</dbReference>
<sequence length="743" mass="88126">MQQDTNPEWNYKQPKFTQLHELVDKIHNYDMQLDNSLIQVKQLSKKFIFQLQKDIRQVDSFFIQQVQILTDQAQNIVQIAEKATKLKLSKQKCVVITFKMQECLNNTQQLQNFALYNFEQFRKLVELHDEAQINQNSTYDAQRWFRDYCSQCKFNQDNNFDQIHEIISHSYSNLFYVQKQKAISAIQKQSVKEYQNLEERKRRAIGLANFIGGLIFVLLLILVNIIVYTQTQEIIEINRTQQLAIRTHLVIALMIYGFGFVIKTFHKLRINYAFIFQIPSGVIQLSYRSLLRMGAIQFVVVIISIICCLLCCIKKNSSINIFGYELLKLIQLLTPTIWLIVPVATLIIIILINLTKNAKKQSIFKYALLIIFKMFTPWRQKVEFPFFFFCNFANSSKKTLRDIFLIITCNKLPDYLQYIIQNIFNMIRALQSYLRFRENNKFYSQGWNMIKYIISLIPSLNIIKAIKQNQTAHKVLIGFKSIECIYKLYWDTFEDWGLFTGGSSAKKFKNVQNKWAYGKYVRRPTQLPLLPIILIQCYDYLARTIWILGNIPQFQYFTQNYWYRVVLQIIEVIRRLLWMILRMDNQQCTNAEAYAATSYIPLAFNEYDKQNYSRMNQQKEETTIMQQLNEFQLSINDNPKILTIAKYIFDNREILTEQQLDSILTQLQEPLQTETTQTSGLTEDFEFIIKQYERRVRTSFERKPRDKSIEVASIQSITQQHKQQQQELQLKVKQNNTENGITI</sequence>
<name>A0AA86VT19_9EUKA</name>
<feature type="transmembrane region" description="Helical" evidence="6">
    <location>
        <begin position="332"/>
        <end position="354"/>
    </location>
</feature>
<feature type="domain" description="EXS" evidence="7">
    <location>
        <begin position="408"/>
        <end position="614"/>
    </location>
</feature>
<organism evidence="9">
    <name type="scientific">Hexamita inflata</name>
    <dbReference type="NCBI Taxonomy" id="28002"/>
    <lineage>
        <taxon>Eukaryota</taxon>
        <taxon>Metamonada</taxon>
        <taxon>Diplomonadida</taxon>
        <taxon>Hexamitidae</taxon>
        <taxon>Hexamitinae</taxon>
        <taxon>Hexamita</taxon>
    </lineage>
</organism>
<dbReference type="PROSITE" id="PS51382">
    <property type="entry name" value="SPX"/>
    <property type="match status" value="1"/>
</dbReference>
<evidence type="ECO:0000256" key="6">
    <source>
        <dbReference type="SAM" id="Phobius"/>
    </source>
</evidence>
<feature type="transmembrane region" description="Helical" evidence="6">
    <location>
        <begin position="207"/>
        <end position="231"/>
    </location>
</feature>
<reference evidence="9" key="1">
    <citation type="submission" date="2023-06" db="EMBL/GenBank/DDBJ databases">
        <authorList>
            <person name="Kurt Z."/>
        </authorList>
    </citation>
    <scope>NUCLEOTIDE SEQUENCE</scope>
</reference>
<evidence type="ECO:0000259" key="7">
    <source>
        <dbReference type="PROSITE" id="PS51380"/>
    </source>
</evidence>
<evidence type="ECO:0000256" key="4">
    <source>
        <dbReference type="ARBA" id="ARBA00022989"/>
    </source>
</evidence>
<evidence type="ECO:0000256" key="3">
    <source>
        <dbReference type="ARBA" id="ARBA00022692"/>
    </source>
</evidence>
<dbReference type="Proteomes" id="UP001642409">
    <property type="component" value="Unassembled WGS sequence"/>
</dbReference>
<dbReference type="GO" id="GO:0016036">
    <property type="term" value="P:cellular response to phosphate starvation"/>
    <property type="evidence" value="ECO:0007669"/>
    <property type="project" value="TreeGrafter"/>
</dbReference>
<dbReference type="InterPro" id="IPR004342">
    <property type="entry name" value="EXS_C"/>
</dbReference>
<dbReference type="EMBL" id="CATOUU010001174">
    <property type="protein sequence ID" value="CAI9976873.1"/>
    <property type="molecule type" value="Genomic_DNA"/>
</dbReference>
<evidence type="ECO:0000313" key="9">
    <source>
        <dbReference type="EMBL" id="CAI9976873.1"/>
    </source>
</evidence>
<proteinExistence type="inferred from homology"/>
<accession>A0AA86VT19</accession>
<dbReference type="GO" id="GO:0006817">
    <property type="term" value="P:phosphate ion transport"/>
    <property type="evidence" value="ECO:0007669"/>
    <property type="project" value="TreeGrafter"/>
</dbReference>
<gene>
    <name evidence="9" type="ORF">HINF_LOCUS64518</name>
    <name evidence="10" type="ORF">HINF_LOCUS7619</name>
</gene>
<evidence type="ECO:0000259" key="8">
    <source>
        <dbReference type="PROSITE" id="PS51382"/>
    </source>
</evidence>
<feature type="transmembrane region" description="Helical" evidence="6">
    <location>
        <begin position="243"/>
        <end position="262"/>
    </location>
</feature>
<evidence type="ECO:0000256" key="2">
    <source>
        <dbReference type="ARBA" id="ARBA00009665"/>
    </source>
</evidence>
<evidence type="ECO:0000256" key="1">
    <source>
        <dbReference type="ARBA" id="ARBA00004141"/>
    </source>
</evidence>
<dbReference type="InterPro" id="IPR004331">
    <property type="entry name" value="SPX_dom"/>
</dbReference>
<dbReference type="PROSITE" id="PS51380">
    <property type="entry name" value="EXS"/>
    <property type="match status" value="1"/>
</dbReference>
<evidence type="ECO:0000313" key="10">
    <source>
        <dbReference type="EMBL" id="CAL5983416.1"/>
    </source>
</evidence>
<keyword evidence="5 6" id="KW-0472">Membrane</keyword>
<evidence type="ECO:0000256" key="5">
    <source>
        <dbReference type="ARBA" id="ARBA00023136"/>
    </source>
</evidence>
<dbReference type="GO" id="GO:0000822">
    <property type="term" value="F:inositol hexakisphosphate binding"/>
    <property type="evidence" value="ECO:0007669"/>
    <property type="project" value="TreeGrafter"/>
</dbReference>
<comment type="subcellular location">
    <subcellularLocation>
        <location evidence="1">Membrane</location>
        <topology evidence="1">Multi-pass membrane protein</topology>
    </subcellularLocation>
</comment>
<feature type="transmembrane region" description="Helical" evidence="6">
    <location>
        <begin position="293"/>
        <end position="312"/>
    </location>
</feature>
<comment type="caution">
    <text evidence="9">The sequence shown here is derived from an EMBL/GenBank/DDBJ whole genome shotgun (WGS) entry which is preliminary data.</text>
</comment>
<dbReference type="Pfam" id="PF03124">
    <property type="entry name" value="EXS"/>
    <property type="match status" value="1"/>
</dbReference>
<dbReference type="AlphaFoldDB" id="A0AA86VT19"/>